<dbReference type="EMBL" id="CP036276">
    <property type="protein sequence ID" value="QDU44155.1"/>
    <property type="molecule type" value="Genomic_DNA"/>
</dbReference>
<organism evidence="1 2">
    <name type="scientific">Symmachiella dynata</name>
    <dbReference type="NCBI Taxonomy" id="2527995"/>
    <lineage>
        <taxon>Bacteria</taxon>
        <taxon>Pseudomonadati</taxon>
        <taxon>Planctomycetota</taxon>
        <taxon>Planctomycetia</taxon>
        <taxon>Planctomycetales</taxon>
        <taxon>Planctomycetaceae</taxon>
        <taxon>Symmachiella</taxon>
    </lineage>
</organism>
<name>A0A517ZNU8_9PLAN</name>
<gene>
    <name evidence="1" type="ORF">Mal52_26330</name>
</gene>
<dbReference type="Proteomes" id="UP000319383">
    <property type="component" value="Chromosome"/>
</dbReference>
<keyword evidence="2" id="KW-1185">Reference proteome</keyword>
<protein>
    <submittedName>
        <fullName evidence="1">Uncharacterized protein</fullName>
    </submittedName>
</protein>
<evidence type="ECO:0000313" key="2">
    <source>
        <dbReference type="Proteomes" id="UP000319383"/>
    </source>
</evidence>
<dbReference type="AlphaFoldDB" id="A0A517ZNU8"/>
<proteinExistence type="predicted"/>
<accession>A0A517ZNU8</accession>
<evidence type="ECO:0000313" key="1">
    <source>
        <dbReference type="EMBL" id="QDU44155.1"/>
    </source>
</evidence>
<dbReference type="KEGG" id="sdyn:Mal52_26330"/>
<sequence length="54" mass="6173">MANLRLRMVVMKTSCSNRYGDMSSEVDAALMSRFQFSHETAGRSRRREQAASNM</sequence>
<reference evidence="1 2" key="1">
    <citation type="submission" date="2019-02" db="EMBL/GenBank/DDBJ databases">
        <title>Deep-cultivation of Planctomycetes and their phenomic and genomic characterization uncovers novel biology.</title>
        <authorList>
            <person name="Wiegand S."/>
            <person name="Jogler M."/>
            <person name="Boedeker C."/>
            <person name="Pinto D."/>
            <person name="Vollmers J."/>
            <person name="Rivas-Marin E."/>
            <person name="Kohn T."/>
            <person name="Peeters S.H."/>
            <person name="Heuer A."/>
            <person name="Rast P."/>
            <person name="Oberbeckmann S."/>
            <person name="Bunk B."/>
            <person name="Jeske O."/>
            <person name="Meyerdierks A."/>
            <person name="Storesund J.E."/>
            <person name="Kallscheuer N."/>
            <person name="Luecker S."/>
            <person name="Lage O.M."/>
            <person name="Pohl T."/>
            <person name="Merkel B.J."/>
            <person name="Hornburger P."/>
            <person name="Mueller R.-W."/>
            <person name="Bruemmer F."/>
            <person name="Labrenz M."/>
            <person name="Spormann A.M."/>
            <person name="Op den Camp H."/>
            <person name="Overmann J."/>
            <person name="Amann R."/>
            <person name="Jetten M.S.M."/>
            <person name="Mascher T."/>
            <person name="Medema M.H."/>
            <person name="Devos D.P."/>
            <person name="Kaster A.-K."/>
            <person name="Ovreas L."/>
            <person name="Rohde M."/>
            <person name="Galperin M.Y."/>
            <person name="Jogler C."/>
        </authorList>
    </citation>
    <scope>NUCLEOTIDE SEQUENCE [LARGE SCALE GENOMIC DNA]</scope>
    <source>
        <strain evidence="1 2">Mal52</strain>
    </source>
</reference>